<dbReference type="KEGG" id="agv:OJF2_64350"/>
<dbReference type="SUPFAM" id="SSF53756">
    <property type="entry name" value="UDP-Glycosyltransferase/glycogen phosphorylase"/>
    <property type="match status" value="1"/>
</dbReference>
<dbReference type="Pfam" id="PF13692">
    <property type="entry name" value="Glyco_trans_1_4"/>
    <property type="match status" value="1"/>
</dbReference>
<dbReference type="AlphaFoldDB" id="A0A5B9WBJ0"/>
<dbReference type="Proteomes" id="UP000324233">
    <property type="component" value="Chromosome"/>
</dbReference>
<keyword evidence="2" id="KW-1185">Reference proteome</keyword>
<dbReference type="EC" id="2.4.-.-" evidence="1"/>
<dbReference type="PANTHER" id="PTHR12526:SF630">
    <property type="entry name" value="GLYCOSYLTRANSFERASE"/>
    <property type="match status" value="1"/>
</dbReference>
<proteinExistence type="predicted"/>
<dbReference type="GO" id="GO:0016757">
    <property type="term" value="F:glycosyltransferase activity"/>
    <property type="evidence" value="ECO:0007669"/>
    <property type="project" value="UniProtKB-KW"/>
</dbReference>
<evidence type="ECO:0000313" key="2">
    <source>
        <dbReference type="Proteomes" id="UP000324233"/>
    </source>
</evidence>
<sequence>MNTLESPPSIASERRAEAVDEAEQVFLYFGNDWFAENRTSSHHIAEWLARRHRVYYIECPGLRAPKGTGRDLKKIWAKLWRFALGARTVSANLKVRTLFQVPLHRFAIIRHFNRFFVTATLRWLTWREGIRRPIAWFMIPHLAGVLGRLQEEMSVYYCIDDYAALPDVDAAAVQAMDEEMTRRADLVFVASDTLLEPKRRLNAETRLSPHGVDVAHFARALDDATAAPAELAGYRRPLIGFFGLIERWIDLDLIDYLAGLRPDWSFLLIGRLAVPADRVQRRPNVHFLGKRPYADLPSYGRQFDAAIIPYRLTRQVLHANPIKLREYLAMGKPIVSVRTPEIEKYADVVEIADTAEEFLAKLDVVLGRPESEADVRCRTARVAAESWDARLNMVLEVVRSHLPSSHASIEPSTELRTP</sequence>
<organism evidence="1 2">
    <name type="scientific">Aquisphaera giovannonii</name>
    <dbReference type="NCBI Taxonomy" id="406548"/>
    <lineage>
        <taxon>Bacteria</taxon>
        <taxon>Pseudomonadati</taxon>
        <taxon>Planctomycetota</taxon>
        <taxon>Planctomycetia</taxon>
        <taxon>Isosphaerales</taxon>
        <taxon>Isosphaeraceae</taxon>
        <taxon>Aquisphaera</taxon>
    </lineage>
</organism>
<reference evidence="1 2" key="1">
    <citation type="submission" date="2019-08" db="EMBL/GenBank/DDBJ databases">
        <title>Deep-cultivation of Planctomycetes and their phenomic and genomic characterization uncovers novel biology.</title>
        <authorList>
            <person name="Wiegand S."/>
            <person name="Jogler M."/>
            <person name="Boedeker C."/>
            <person name="Pinto D."/>
            <person name="Vollmers J."/>
            <person name="Rivas-Marin E."/>
            <person name="Kohn T."/>
            <person name="Peeters S.H."/>
            <person name="Heuer A."/>
            <person name="Rast P."/>
            <person name="Oberbeckmann S."/>
            <person name="Bunk B."/>
            <person name="Jeske O."/>
            <person name="Meyerdierks A."/>
            <person name="Storesund J.E."/>
            <person name="Kallscheuer N."/>
            <person name="Luecker S."/>
            <person name="Lage O.M."/>
            <person name="Pohl T."/>
            <person name="Merkel B.J."/>
            <person name="Hornburger P."/>
            <person name="Mueller R.-W."/>
            <person name="Bruemmer F."/>
            <person name="Labrenz M."/>
            <person name="Spormann A.M."/>
            <person name="Op den Camp H."/>
            <person name="Overmann J."/>
            <person name="Amann R."/>
            <person name="Jetten M.S.M."/>
            <person name="Mascher T."/>
            <person name="Medema M.H."/>
            <person name="Devos D.P."/>
            <person name="Kaster A.-K."/>
            <person name="Ovreas L."/>
            <person name="Rohde M."/>
            <person name="Galperin M.Y."/>
            <person name="Jogler C."/>
        </authorList>
    </citation>
    <scope>NUCLEOTIDE SEQUENCE [LARGE SCALE GENOMIC DNA]</scope>
    <source>
        <strain evidence="1 2">OJF2</strain>
    </source>
</reference>
<dbReference type="RefSeq" id="WP_148597353.1">
    <property type="nucleotide sequence ID" value="NZ_CP042997.1"/>
</dbReference>
<keyword evidence="1" id="KW-0328">Glycosyltransferase</keyword>
<keyword evidence="1" id="KW-0808">Transferase</keyword>
<dbReference type="PANTHER" id="PTHR12526">
    <property type="entry name" value="GLYCOSYLTRANSFERASE"/>
    <property type="match status" value="1"/>
</dbReference>
<dbReference type="EMBL" id="CP042997">
    <property type="protein sequence ID" value="QEH37843.1"/>
    <property type="molecule type" value="Genomic_DNA"/>
</dbReference>
<protein>
    <submittedName>
        <fullName evidence="1">Teichuronic acid biosynthesis glycosyltransferase TuaH</fullName>
        <ecNumber evidence="1">2.4.-.-</ecNumber>
    </submittedName>
</protein>
<dbReference type="Gene3D" id="3.40.50.11010">
    <property type="match status" value="1"/>
</dbReference>
<accession>A0A5B9WBJ0</accession>
<dbReference type="OrthoDB" id="9816564at2"/>
<evidence type="ECO:0000313" key="1">
    <source>
        <dbReference type="EMBL" id="QEH37843.1"/>
    </source>
</evidence>
<gene>
    <name evidence="1" type="primary">tuaH_3</name>
    <name evidence="1" type="ORF">OJF2_64350</name>
</gene>
<name>A0A5B9WBJ0_9BACT</name>
<dbReference type="Gene3D" id="3.40.50.2000">
    <property type="entry name" value="Glycogen Phosphorylase B"/>
    <property type="match status" value="1"/>
</dbReference>